<dbReference type="EMBL" id="JBGOOW010000040">
    <property type="protein sequence ID" value="MEZ8183344.1"/>
    <property type="molecule type" value="Genomic_DNA"/>
</dbReference>
<dbReference type="Proteomes" id="UP000244080">
    <property type="component" value="Unassembled WGS sequence"/>
</dbReference>
<proteinExistence type="predicted"/>
<dbReference type="EMBL" id="PIGA01000034">
    <property type="protein sequence ID" value="PTP16862.1"/>
    <property type="molecule type" value="Genomic_DNA"/>
</dbReference>
<evidence type="ECO:0000313" key="6">
    <source>
        <dbReference type="Proteomes" id="UP001177935"/>
    </source>
</evidence>
<evidence type="ECO:0000313" key="2">
    <source>
        <dbReference type="EMBL" id="MDP2499162.1"/>
    </source>
</evidence>
<reference evidence="4 5" key="1">
    <citation type="submission" date="2017-11" db="EMBL/GenBank/DDBJ databases">
        <title>Population delineation of vibrios coincides with oyster pathogenicity.</title>
        <authorList>
            <person name="Bruto M."/>
            <person name="Labreuche Y."/>
            <person name="James A."/>
            <person name="Piel D."/>
            <person name="Chenivesse S."/>
            <person name="Petton B."/>
            <person name="Polz M.F."/>
            <person name="Le Roux F."/>
        </authorList>
    </citation>
    <scope>NUCLEOTIDE SEQUENCE [LARGE SCALE GENOMIC DNA]</scope>
    <source>
        <strain evidence="4 5">1F_55</strain>
    </source>
</reference>
<evidence type="ECO:0008006" key="8">
    <source>
        <dbReference type="Google" id="ProtNLM"/>
    </source>
</evidence>
<comment type="caution">
    <text evidence="2">The sequence shown here is derived from an EMBL/GenBank/DDBJ whole genome shotgun (WGS) entry which is preliminary data.</text>
</comment>
<organism evidence="2 6">
    <name type="scientific">Vibrio splendidus</name>
    <dbReference type="NCBI Taxonomy" id="29497"/>
    <lineage>
        <taxon>Bacteria</taxon>
        <taxon>Pseudomonadati</taxon>
        <taxon>Pseudomonadota</taxon>
        <taxon>Gammaproteobacteria</taxon>
        <taxon>Vibrionales</taxon>
        <taxon>Vibrionaceae</taxon>
        <taxon>Vibrio</taxon>
    </lineage>
</organism>
<dbReference type="PROSITE" id="PS51257">
    <property type="entry name" value="PROKAR_LIPOPROTEIN"/>
    <property type="match status" value="1"/>
</dbReference>
<sequence length="185" mass="20456">MNKFLIVALSAAASISGCKSIPNSATDTLSEPQGNGALAIATNISKYDSSYPCETFSFDIQEKVDGKLVDSEPQTLRVFVYEDTKYALFDGIKPGDYVLTQFRCNMRRGLVANDGRSYLSLDLETEHTIKANTITMSSNFIQATQDEDRSFALNVGIWQSQDVVHFQNLLTNEVSNKWEVGGFEG</sequence>
<evidence type="ECO:0000313" key="4">
    <source>
        <dbReference type="EMBL" id="PTP16862.1"/>
    </source>
</evidence>
<evidence type="ECO:0000313" key="1">
    <source>
        <dbReference type="EMBL" id="MDH5922664.1"/>
    </source>
</evidence>
<reference evidence="3 7" key="4">
    <citation type="submission" date="2024-06" db="EMBL/GenBank/DDBJ databases">
        <authorList>
            <person name="Steensen K."/>
            <person name="Seneca J."/>
            <person name="Bartlau N."/>
            <person name="Yu A.X."/>
            <person name="Polz M.F."/>
        </authorList>
    </citation>
    <scope>NUCLEOTIDE SEQUENCE [LARGE SCALE GENOMIC DNA]</scope>
    <source>
        <strain evidence="3 7">1F145</strain>
    </source>
</reference>
<keyword evidence="7" id="KW-1185">Reference proteome</keyword>
<reference evidence="2" key="3">
    <citation type="submission" date="2023-07" db="EMBL/GenBank/DDBJ databases">
        <title>Genome content predicts the carbon catabolic preferences of heterotrophic bacteria.</title>
        <authorList>
            <person name="Gralka M."/>
        </authorList>
    </citation>
    <scope>NUCLEOTIDE SEQUENCE</scope>
    <source>
        <strain evidence="2">6E02</strain>
    </source>
</reference>
<dbReference type="Proteomes" id="UP001159663">
    <property type="component" value="Unassembled WGS sequence"/>
</dbReference>
<dbReference type="EMBL" id="JAKMYX010000067">
    <property type="protein sequence ID" value="MDH5922664.1"/>
    <property type="molecule type" value="Genomic_DNA"/>
</dbReference>
<gene>
    <name evidence="3" type="ORF">ACED33_21935</name>
    <name evidence="4" type="ORF">CWO36_18685</name>
    <name evidence="1" type="ORF">L8R85_16670</name>
    <name evidence="2" type="ORF">Q8W42_00455</name>
</gene>
<dbReference type="Proteomes" id="UP001177935">
    <property type="component" value="Unassembled WGS sequence"/>
</dbReference>
<protein>
    <recommendedName>
        <fullName evidence="8">Lipoprotein</fullName>
    </recommendedName>
</protein>
<dbReference type="Proteomes" id="UP001569200">
    <property type="component" value="Unassembled WGS sequence"/>
</dbReference>
<dbReference type="EMBL" id="JAUYVL010000001">
    <property type="protein sequence ID" value="MDP2499162.1"/>
    <property type="molecule type" value="Genomic_DNA"/>
</dbReference>
<reference evidence="1" key="2">
    <citation type="submission" date="2022-01" db="EMBL/GenBank/DDBJ databases">
        <title>Vibrio aestuarianus Clade A and Clade B isolates are associated with Pacific oyster (Crassostrea gigas) disease outbreaks across Ireland.</title>
        <authorList>
            <person name="Coyle N."/>
            <person name="O'Toole C."/>
            <person name="Thomas J.C.L."/>
            <person name="Ryder D."/>
            <person name="Cheslett D."/>
            <person name="Feist S."/>
            <person name="Bean T."/>
            <person name="Joseph A."/>
            <person name="Waina A."/>
            <person name="Feil E."/>
            <person name="Verner-Jeffreys D.W."/>
        </authorList>
    </citation>
    <scope>NUCLEOTIDE SEQUENCE</scope>
    <source>
        <strain evidence="1">S/17/14 A</strain>
    </source>
</reference>
<name>A0A0N8GV70_VIBSP</name>
<evidence type="ECO:0000313" key="7">
    <source>
        <dbReference type="Proteomes" id="UP001569200"/>
    </source>
</evidence>
<dbReference type="RefSeq" id="WP_017082056.1">
    <property type="nucleotide sequence ID" value="NZ_CAWMQV010000126.1"/>
</dbReference>
<dbReference type="AlphaFoldDB" id="A0A0N8GV70"/>
<accession>A0A0N8GV70</accession>
<evidence type="ECO:0000313" key="5">
    <source>
        <dbReference type="Proteomes" id="UP000244080"/>
    </source>
</evidence>
<evidence type="ECO:0000313" key="3">
    <source>
        <dbReference type="EMBL" id="MEZ8183344.1"/>
    </source>
</evidence>